<proteinExistence type="predicted"/>
<dbReference type="InterPro" id="IPR036291">
    <property type="entry name" value="NAD(P)-bd_dom_sf"/>
</dbReference>
<protein>
    <submittedName>
        <fullName evidence="2">NAD(P)H dehydrogenase (Quinone)</fullName>
    </submittedName>
</protein>
<dbReference type="InterPro" id="IPR016040">
    <property type="entry name" value="NAD(P)-bd_dom"/>
</dbReference>
<reference evidence="3" key="1">
    <citation type="submission" date="2016-10" db="EMBL/GenBank/DDBJ databases">
        <authorList>
            <person name="Varghese N."/>
            <person name="Submissions S."/>
        </authorList>
    </citation>
    <scope>NUCLEOTIDE SEQUENCE [LARGE SCALE GENOMIC DNA]</scope>
    <source>
        <strain evidence="3">ANC 5109</strain>
    </source>
</reference>
<dbReference type="RefSeq" id="WP_092688212.1">
    <property type="nucleotide sequence ID" value="NZ_FNPK01000004.1"/>
</dbReference>
<evidence type="ECO:0000313" key="3">
    <source>
        <dbReference type="Proteomes" id="UP000199035"/>
    </source>
</evidence>
<dbReference type="Proteomes" id="UP000199035">
    <property type="component" value="Unassembled WGS sequence"/>
</dbReference>
<dbReference type="CDD" id="cd05269">
    <property type="entry name" value="TMR_SDR_a"/>
    <property type="match status" value="1"/>
</dbReference>
<dbReference type="AlphaFoldDB" id="A0A1H3HFT8"/>
<dbReference type="EMBL" id="FNPK01000004">
    <property type="protein sequence ID" value="SDY14322.1"/>
    <property type="molecule type" value="Genomic_DNA"/>
</dbReference>
<organism evidence="2 3">
    <name type="scientific">Acinetobacter kyonggiensis</name>
    <dbReference type="NCBI Taxonomy" id="595670"/>
    <lineage>
        <taxon>Bacteria</taxon>
        <taxon>Pseudomonadati</taxon>
        <taxon>Pseudomonadota</taxon>
        <taxon>Gammaproteobacteria</taxon>
        <taxon>Moraxellales</taxon>
        <taxon>Moraxellaceae</taxon>
        <taxon>Acinetobacter</taxon>
    </lineage>
</organism>
<name>A0A1H3HFT8_9GAMM</name>
<dbReference type="STRING" id="595670.SAMN05421643_10476"/>
<evidence type="ECO:0000259" key="1">
    <source>
        <dbReference type="Pfam" id="PF13460"/>
    </source>
</evidence>
<dbReference type="SUPFAM" id="SSF51735">
    <property type="entry name" value="NAD(P)-binding Rossmann-fold domains"/>
    <property type="match status" value="1"/>
</dbReference>
<dbReference type="Gene3D" id="3.90.25.10">
    <property type="entry name" value="UDP-galactose 4-epimerase, domain 1"/>
    <property type="match status" value="1"/>
</dbReference>
<dbReference type="InterPro" id="IPR052718">
    <property type="entry name" value="NmrA-type_oxidoreductase"/>
</dbReference>
<evidence type="ECO:0000313" key="2">
    <source>
        <dbReference type="EMBL" id="SDY14322.1"/>
    </source>
</evidence>
<gene>
    <name evidence="2" type="ORF">SAMN05421643_10476</name>
</gene>
<keyword evidence="3" id="KW-1185">Reference proteome</keyword>
<feature type="domain" description="NAD(P)-binding" evidence="1">
    <location>
        <begin position="7"/>
        <end position="184"/>
    </location>
</feature>
<dbReference type="Pfam" id="PF13460">
    <property type="entry name" value="NAD_binding_10"/>
    <property type="match status" value="1"/>
</dbReference>
<sequence length="286" mass="30145">MKIAITGATGQLGQLVIHALLKNTAASNIVALVRNKSKAADLKAKGIELRFFDYDTPATLASALSGIDKLLLISANEVGRRTPQHKAVIDTAQQAGVPYIAYTSLLNADHSPLGLAQEHRETESLIKASGLQYTFLRNNWYSENYLAGVNHTVGIGTLYGAAGEGKISSAARADYAEAAAKVLTTSGHENKTYELAGSTSFTLANLAGDIANVSGKEITYQNLSAEDYTQALTQAGLPAGLVDVIVDADIQTEKGAMFSNSKDLEQLIGHPTTPIKAQVATILTAS</sequence>
<dbReference type="PANTHER" id="PTHR47129">
    <property type="entry name" value="QUINONE OXIDOREDUCTASE 2"/>
    <property type="match status" value="1"/>
</dbReference>
<dbReference type="Gene3D" id="3.40.50.720">
    <property type="entry name" value="NAD(P)-binding Rossmann-like Domain"/>
    <property type="match status" value="1"/>
</dbReference>
<dbReference type="PANTHER" id="PTHR47129:SF1">
    <property type="entry name" value="NMRA-LIKE DOMAIN-CONTAINING PROTEIN"/>
    <property type="match status" value="1"/>
</dbReference>
<accession>A0A1H3HFT8</accession>